<dbReference type="AlphaFoldDB" id="A0A645ENI8"/>
<dbReference type="EMBL" id="VSSQ01049495">
    <property type="protein sequence ID" value="MPN03571.1"/>
    <property type="molecule type" value="Genomic_DNA"/>
</dbReference>
<protein>
    <submittedName>
        <fullName evidence="2">Uncharacterized protein</fullName>
    </submittedName>
</protein>
<feature type="region of interest" description="Disordered" evidence="1">
    <location>
        <begin position="126"/>
        <end position="146"/>
    </location>
</feature>
<proteinExistence type="predicted"/>
<evidence type="ECO:0000256" key="1">
    <source>
        <dbReference type="SAM" id="MobiDB-lite"/>
    </source>
</evidence>
<gene>
    <name evidence="2" type="ORF">SDC9_150802</name>
</gene>
<comment type="caution">
    <text evidence="2">The sequence shown here is derived from an EMBL/GenBank/DDBJ whole genome shotgun (WGS) entry which is preliminary data.</text>
</comment>
<accession>A0A645ENI8</accession>
<organism evidence="2">
    <name type="scientific">bioreactor metagenome</name>
    <dbReference type="NCBI Taxonomy" id="1076179"/>
    <lineage>
        <taxon>unclassified sequences</taxon>
        <taxon>metagenomes</taxon>
        <taxon>ecological metagenomes</taxon>
    </lineage>
</organism>
<name>A0A645ENI8_9ZZZZ</name>
<reference evidence="2" key="1">
    <citation type="submission" date="2019-08" db="EMBL/GenBank/DDBJ databases">
        <authorList>
            <person name="Kucharzyk K."/>
            <person name="Murdoch R.W."/>
            <person name="Higgins S."/>
            <person name="Loffler F."/>
        </authorList>
    </citation>
    <scope>NUCLEOTIDE SEQUENCE</scope>
</reference>
<evidence type="ECO:0000313" key="2">
    <source>
        <dbReference type="EMBL" id="MPN03571.1"/>
    </source>
</evidence>
<sequence length="167" mass="19043">MQEARMRLKYTVEGGRQADGCQVDHEKWKQSCTELYLWGIKIAEKPDQRLCIDVGDEHQRDEQQGLIGAQQTEQLHRTLLVIEGYEGGKCWDQGRVDRPFCEEFSEIIGDIEGEVDYICNRSGSEDGAEHTRLHDSEQAAEQGADHDDQAVFCRTLTFRRIVQGSPS</sequence>